<evidence type="ECO:0000259" key="1">
    <source>
        <dbReference type="Pfam" id="PF08887"/>
    </source>
</evidence>
<dbReference type="OrthoDB" id="9016361at2"/>
<comment type="caution">
    <text evidence="3">The sequence shown here is derived from an EMBL/GenBank/DDBJ whole genome shotgun (WGS) entry which is preliminary data.</text>
</comment>
<name>A0A0P7EH00_9GAMM</name>
<accession>A0A0P7EH00</accession>
<dbReference type="STRING" id="570156.AOG27_16195"/>
<sequence>MNKFFDNFYNFKGFGPAIKATMPTNETLEFFKGKLPERLLEYWQEYGFCGWGDGILWLVNPEDYHDILQTWLEDTEFAEREKAGIDNYYVIGRSSFGKLIVWGKTSGQSITINPSFGMIFPTDGTSDLNEDGEDLTVDLFFAIMRKDALEQQDINEKPLFERALKNLGPLEADEMYAFVPALALGGVNKLENLQKVKAIEHLNFLAELGEKLIMADIVAMSNELHKK</sequence>
<dbReference type="Proteomes" id="UP000050378">
    <property type="component" value="Unassembled WGS sequence"/>
</dbReference>
<evidence type="ECO:0000313" key="3">
    <source>
        <dbReference type="EMBL" id="KPM82564.1"/>
    </source>
</evidence>
<dbReference type="InterPro" id="IPR015002">
    <property type="entry name" value="T6SS_Tdi1_C"/>
</dbReference>
<dbReference type="GO" id="GO:0016740">
    <property type="term" value="F:transferase activity"/>
    <property type="evidence" value="ECO:0007669"/>
    <property type="project" value="UniProtKB-KW"/>
</dbReference>
<organism evidence="3 4">
    <name type="scientific">Pseudoalteromonas lipolytica</name>
    <dbReference type="NCBI Taxonomy" id="570156"/>
    <lineage>
        <taxon>Bacteria</taxon>
        <taxon>Pseudomonadati</taxon>
        <taxon>Pseudomonadota</taxon>
        <taxon>Gammaproteobacteria</taxon>
        <taxon>Alteromonadales</taxon>
        <taxon>Pseudoalteromonadaceae</taxon>
        <taxon>Pseudoalteromonas</taxon>
    </lineage>
</organism>
<reference evidence="3 4" key="1">
    <citation type="submission" date="2015-09" db="EMBL/GenBank/DDBJ databases">
        <title>Draft Genome Sequence of Pseudoalteromonas lipolytica UCD-48B.</title>
        <authorList>
            <person name="Krusor M."/>
            <person name="Coil D.A."/>
            <person name="Lang J.M."/>
            <person name="Eisen J.A."/>
            <person name="Alexiev A."/>
        </authorList>
    </citation>
    <scope>NUCLEOTIDE SEQUENCE [LARGE SCALE GENOMIC DNA]</scope>
    <source>
        <strain evidence="3 4">UCD-48B</strain>
    </source>
</reference>
<proteinExistence type="predicted"/>
<dbReference type="InterPro" id="IPR014983">
    <property type="entry name" value="GAD-rel"/>
</dbReference>
<evidence type="ECO:0000259" key="2">
    <source>
        <dbReference type="Pfam" id="PF08906"/>
    </source>
</evidence>
<dbReference type="Pfam" id="PF08887">
    <property type="entry name" value="GAD-like"/>
    <property type="match status" value="1"/>
</dbReference>
<dbReference type="Pfam" id="PF08906">
    <property type="entry name" value="T6SS_Tdi1_C"/>
    <property type="match status" value="1"/>
</dbReference>
<feature type="domain" description="GAD-related" evidence="1">
    <location>
        <begin position="12"/>
        <end position="113"/>
    </location>
</feature>
<evidence type="ECO:0000313" key="4">
    <source>
        <dbReference type="Proteomes" id="UP000050378"/>
    </source>
</evidence>
<dbReference type="PATRIC" id="fig|570156.3.peg.1164"/>
<gene>
    <name evidence="3" type="ORF">AOG27_16195</name>
</gene>
<dbReference type="EMBL" id="LJTC01000011">
    <property type="protein sequence ID" value="KPM82564.1"/>
    <property type="molecule type" value="Genomic_DNA"/>
</dbReference>
<dbReference type="AlphaFoldDB" id="A0A0P7EH00"/>
<feature type="domain" description="T6SS immunity protein Tdi1 C-terminal" evidence="2">
    <location>
        <begin position="136"/>
        <end position="208"/>
    </location>
</feature>
<protein>
    <submittedName>
        <fullName evidence="3">Glutamyl-tRNA amidotransferase</fullName>
    </submittedName>
</protein>
<keyword evidence="3" id="KW-0808">Transferase</keyword>